<dbReference type="InterPro" id="IPR036910">
    <property type="entry name" value="HMG_box_dom_sf"/>
</dbReference>
<dbReference type="SMART" id="SM00398">
    <property type="entry name" value="HMG"/>
    <property type="match status" value="1"/>
</dbReference>
<dbReference type="EMBL" id="ABDF02000090">
    <property type="protein sequence ID" value="EHK16367.1"/>
    <property type="molecule type" value="Genomic_DNA"/>
</dbReference>
<evidence type="ECO:0000256" key="1">
    <source>
        <dbReference type="ARBA" id="ARBA00023125"/>
    </source>
</evidence>
<dbReference type="InterPro" id="IPR051356">
    <property type="entry name" value="SOX/SOX-like_TF"/>
</dbReference>
<dbReference type="PANTHER" id="PTHR45789:SF2">
    <property type="entry name" value="FI18025P1"/>
    <property type="match status" value="1"/>
</dbReference>
<dbReference type="OrthoDB" id="2307332at2759"/>
<evidence type="ECO:0000259" key="4">
    <source>
        <dbReference type="PROSITE" id="PS50118"/>
    </source>
</evidence>
<dbReference type="RefSeq" id="XP_013950577.1">
    <property type="nucleotide sequence ID" value="XM_014095102.1"/>
</dbReference>
<comment type="caution">
    <text evidence="5">The sequence shown here is derived from an EMBL/GenBank/DDBJ whole genome shotgun (WGS) entry which is preliminary data.</text>
</comment>
<dbReference type="Proteomes" id="UP000007115">
    <property type="component" value="Unassembled WGS sequence"/>
</dbReference>
<dbReference type="SUPFAM" id="SSF47095">
    <property type="entry name" value="HMG-box"/>
    <property type="match status" value="1"/>
</dbReference>
<keyword evidence="2 3" id="KW-0539">Nucleus</keyword>
<evidence type="ECO:0000313" key="5">
    <source>
        <dbReference type="EMBL" id="EHK16367.1"/>
    </source>
</evidence>
<feature type="non-terminal residue" evidence="5">
    <location>
        <position position="75"/>
    </location>
</feature>
<dbReference type="CDD" id="cd01389">
    <property type="entry name" value="HMG-box_ROX1-like"/>
    <property type="match status" value="1"/>
</dbReference>
<dbReference type="PROSITE" id="PS50118">
    <property type="entry name" value="HMG_BOX_2"/>
    <property type="match status" value="1"/>
</dbReference>
<dbReference type="eggNOG" id="KOG0528">
    <property type="taxonomic scope" value="Eukaryota"/>
</dbReference>
<sequence>VKRPLNAFMLYRRTFQKMVSVFCKGEKENHQEISKATGYCWRNLEPQKIHDIFERLYALERQHHKLAHPEYKYDP</sequence>
<protein>
    <recommendedName>
        <fullName evidence="4">HMG box domain-containing protein</fullName>
    </recommendedName>
</protein>
<accession>G9N8U5</accession>
<organism evidence="5 6">
    <name type="scientific">Hypocrea virens (strain Gv29-8 / FGSC 10586)</name>
    <name type="common">Gliocladium virens</name>
    <name type="synonym">Trichoderma virens</name>
    <dbReference type="NCBI Taxonomy" id="413071"/>
    <lineage>
        <taxon>Eukaryota</taxon>
        <taxon>Fungi</taxon>
        <taxon>Dikarya</taxon>
        <taxon>Ascomycota</taxon>
        <taxon>Pezizomycotina</taxon>
        <taxon>Sordariomycetes</taxon>
        <taxon>Hypocreomycetidae</taxon>
        <taxon>Hypocreales</taxon>
        <taxon>Hypocreaceae</taxon>
        <taxon>Trichoderma</taxon>
    </lineage>
</organism>
<evidence type="ECO:0000256" key="3">
    <source>
        <dbReference type="PROSITE-ProRule" id="PRU00267"/>
    </source>
</evidence>
<dbReference type="GeneID" id="25790007"/>
<dbReference type="STRING" id="413071.G9N8U5"/>
<keyword evidence="1 3" id="KW-0238">DNA-binding</keyword>
<dbReference type="Pfam" id="PF00505">
    <property type="entry name" value="HMG_box"/>
    <property type="match status" value="1"/>
</dbReference>
<dbReference type="AlphaFoldDB" id="G9N8U5"/>
<feature type="DNA-binding region" description="HMG box" evidence="3">
    <location>
        <begin position="1"/>
        <end position="72"/>
    </location>
</feature>
<dbReference type="PANTHER" id="PTHR45789">
    <property type="entry name" value="FI18025P1"/>
    <property type="match status" value="1"/>
</dbReference>
<dbReference type="VEuPathDB" id="FungiDB:TRIVIDRAFT_19768"/>
<dbReference type="InParanoid" id="G9N8U5"/>
<feature type="domain" description="HMG box" evidence="4">
    <location>
        <begin position="1"/>
        <end position="72"/>
    </location>
</feature>
<evidence type="ECO:0000313" key="6">
    <source>
        <dbReference type="Proteomes" id="UP000007115"/>
    </source>
</evidence>
<feature type="non-terminal residue" evidence="5">
    <location>
        <position position="1"/>
    </location>
</feature>
<dbReference type="HOGENOM" id="CLU_082854_6_0_1"/>
<keyword evidence="6" id="KW-1185">Reference proteome</keyword>
<proteinExistence type="predicted"/>
<gene>
    <name evidence="5" type="ORF">TRIVIDRAFT_19768</name>
</gene>
<dbReference type="InterPro" id="IPR009071">
    <property type="entry name" value="HMG_box_dom"/>
</dbReference>
<dbReference type="GO" id="GO:0000981">
    <property type="term" value="F:DNA-binding transcription factor activity, RNA polymerase II-specific"/>
    <property type="evidence" value="ECO:0007669"/>
    <property type="project" value="TreeGrafter"/>
</dbReference>
<reference evidence="5 6" key="1">
    <citation type="journal article" date="2011" name="Genome Biol.">
        <title>Comparative genome sequence analysis underscores mycoparasitism as the ancestral life style of Trichoderma.</title>
        <authorList>
            <person name="Kubicek C.P."/>
            <person name="Herrera-Estrella A."/>
            <person name="Seidl-Seiboth V."/>
            <person name="Martinez D.A."/>
            <person name="Druzhinina I.S."/>
            <person name="Thon M."/>
            <person name="Zeilinger S."/>
            <person name="Casas-Flores S."/>
            <person name="Horwitz B.A."/>
            <person name="Mukherjee P.K."/>
            <person name="Mukherjee M."/>
            <person name="Kredics L."/>
            <person name="Alcaraz L.D."/>
            <person name="Aerts A."/>
            <person name="Antal Z."/>
            <person name="Atanasova L."/>
            <person name="Cervantes-Badillo M.G."/>
            <person name="Challacombe J."/>
            <person name="Chertkov O."/>
            <person name="McCluskey K."/>
            <person name="Coulpier F."/>
            <person name="Deshpande N."/>
            <person name="von Doehren H."/>
            <person name="Ebbole D.J."/>
            <person name="Esquivel-Naranjo E.U."/>
            <person name="Fekete E."/>
            <person name="Flipphi M."/>
            <person name="Glaser F."/>
            <person name="Gomez-Rodriguez E.Y."/>
            <person name="Gruber S."/>
            <person name="Han C."/>
            <person name="Henrissat B."/>
            <person name="Hermosa R."/>
            <person name="Hernandez-Onate M."/>
            <person name="Karaffa L."/>
            <person name="Kosti I."/>
            <person name="Le Crom S."/>
            <person name="Lindquist E."/>
            <person name="Lucas S."/>
            <person name="Luebeck M."/>
            <person name="Luebeck P.S."/>
            <person name="Margeot A."/>
            <person name="Metz B."/>
            <person name="Misra M."/>
            <person name="Nevalainen H."/>
            <person name="Omann M."/>
            <person name="Packer N."/>
            <person name="Perrone G."/>
            <person name="Uresti-Rivera E.E."/>
            <person name="Salamov A."/>
            <person name="Schmoll M."/>
            <person name="Seiboth B."/>
            <person name="Shapiro H."/>
            <person name="Sukno S."/>
            <person name="Tamayo-Ramos J.A."/>
            <person name="Tisch D."/>
            <person name="Wiest A."/>
            <person name="Wilkinson H.H."/>
            <person name="Zhang M."/>
            <person name="Coutinho P.M."/>
            <person name="Kenerley C.M."/>
            <person name="Monte E."/>
            <person name="Baker S.E."/>
            <person name="Grigoriev I.V."/>
        </authorList>
    </citation>
    <scope>NUCLEOTIDE SEQUENCE [LARGE SCALE GENOMIC DNA]</scope>
    <source>
        <strain evidence="6">Gv29-8 / FGSC 10586</strain>
    </source>
</reference>
<name>G9N8U5_HYPVG</name>
<dbReference type="Gene3D" id="1.10.30.10">
    <property type="entry name" value="High mobility group box domain"/>
    <property type="match status" value="1"/>
</dbReference>
<dbReference type="GO" id="GO:0000978">
    <property type="term" value="F:RNA polymerase II cis-regulatory region sequence-specific DNA binding"/>
    <property type="evidence" value="ECO:0007669"/>
    <property type="project" value="TreeGrafter"/>
</dbReference>
<dbReference type="GO" id="GO:0005634">
    <property type="term" value="C:nucleus"/>
    <property type="evidence" value="ECO:0007669"/>
    <property type="project" value="UniProtKB-UniRule"/>
</dbReference>
<evidence type="ECO:0000256" key="2">
    <source>
        <dbReference type="ARBA" id="ARBA00023242"/>
    </source>
</evidence>